<dbReference type="PANTHER" id="PTHR31917">
    <property type="entry name" value="AGENET DOMAIN-CONTAINING PROTEIN-RELATED"/>
    <property type="match status" value="1"/>
</dbReference>
<dbReference type="CDD" id="cd20405">
    <property type="entry name" value="Tudor_Agenet_AtDUF_rpt1_3"/>
    <property type="match status" value="1"/>
</dbReference>
<dbReference type="CDD" id="cd20406">
    <property type="entry name" value="Tudor_Agenet_AtDUF_rpt2_4"/>
    <property type="match status" value="1"/>
</dbReference>
<dbReference type="AlphaFoldDB" id="A0AAW0KFL9"/>
<feature type="domain" description="Agenet" evidence="1">
    <location>
        <begin position="1"/>
        <end position="69"/>
    </location>
</feature>
<sequence length="136" mass="15258">MAFLRGDEVEVCSKEVGFVGSYYAATVINNYGNKSYAVQYKNLVTEDKSHPLIEIVSADEVRPLPPKVSANGFASLDVVDAFDNDGWWVGKVSGRQGFDYFVFFDTYGVEIPYPTSRLRPHFEWVSGKWVSKKGSN</sequence>
<evidence type="ECO:0000313" key="3">
    <source>
        <dbReference type="Proteomes" id="UP000237347"/>
    </source>
</evidence>
<dbReference type="InterPro" id="IPR008395">
    <property type="entry name" value="Agenet-like_dom"/>
</dbReference>
<dbReference type="Gramene" id="rna-CFP56_45363">
    <property type="protein sequence ID" value="cds-POE68760.1"/>
    <property type="gene ID" value="gene-CFP56_45363"/>
</dbReference>
<organism evidence="2 3">
    <name type="scientific">Quercus suber</name>
    <name type="common">Cork oak</name>
    <dbReference type="NCBI Taxonomy" id="58331"/>
    <lineage>
        <taxon>Eukaryota</taxon>
        <taxon>Viridiplantae</taxon>
        <taxon>Streptophyta</taxon>
        <taxon>Embryophyta</taxon>
        <taxon>Tracheophyta</taxon>
        <taxon>Spermatophyta</taxon>
        <taxon>Magnoliopsida</taxon>
        <taxon>eudicotyledons</taxon>
        <taxon>Gunneridae</taxon>
        <taxon>Pentapetalae</taxon>
        <taxon>rosids</taxon>
        <taxon>fabids</taxon>
        <taxon>Fagales</taxon>
        <taxon>Fagaceae</taxon>
        <taxon>Quercus</taxon>
    </lineage>
</organism>
<dbReference type="PANTHER" id="PTHR31917:SF148">
    <property type="entry name" value="DUF724 DOMAIN-CONTAINING PROTEIN 2"/>
    <property type="match status" value="1"/>
</dbReference>
<feature type="domain" description="Agenet" evidence="1">
    <location>
        <begin position="71"/>
        <end position="126"/>
    </location>
</feature>
<dbReference type="Pfam" id="PF05641">
    <property type="entry name" value="Agenet"/>
    <property type="match status" value="1"/>
</dbReference>
<dbReference type="Proteomes" id="UP000237347">
    <property type="component" value="Unassembled WGS sequence"/>
</dbReference>
<proteinExistence type="predicted"/>
<accession>A0AAW0KFL9</accession>
<dbReference type="InterPro" id="IPR014002">
    <property type="entry name" value="Agenet_dom_plant"/>
</dbReference>
<evidence type="ECO:0000313" key="2">
    <source>
        <dbReference type="EMBL" id="KAK7837670.1"/>
    </source>
</evidence>
<gene>
    <name evidence="2" type="primary">DUF6_1</name>
    <name evidence="2" type="ORF">CFP56_021052</name>
</gene>
<evidence type="ECO:0000259" key="1">
    <source>
        <dbReference type="SMART" id="SM00743"/>
    </source>
</evidence>
<dbReference type="SMART" id="SM00743">
    <property type="entry name" value="Agenet"/>
    <property type="match status" value="2"/>
</dbReference>
<dbReference type="Gene3D" id="2.30.30.140">
    <property type="match status" value="1"/>
</dbReference>
<name>A0AAW0KFL9_QUESU</name>
<reference evidence="2 3" key="1">
    <citation type="journal article" date="2018" name="Sci. Data">
        <title>The draft genome sequence of cork oak.</title>
        <authorList>
            <person name="Ramos A.M."/>
            <person name="Usie A."/>
            <person name="Barbosa P."/>
            <person name="Barros P.M."/>
            <person name="Capote T."/>
            <person name="Chaves I."/>
            <person name="Simoes F."/>
            <person name="Abreu I."/>
            <person name="Carrasquinho I."/>
            <person name="Faro C."/>
            <person name="Guimaraes J.B."/>
            <person name="Mendonca D."/>
            <person name="Nobrega F."/>
            <person name="Rodrigues L."/>
            <person name="Saibo N.J.M."/>
            <person name="Varela M.C."/>
            <person name="Egas C."/>
            <person name="Matos J."/>
            <person name="Miguel C.M."/>
            <person name="Oliveira M.M."/>
            <person name="Ricardo C.P."/>
            <person name="Goncalves S."/>
        </authorList>
    </citation>
    <scope>NUCLEOTIDE SEQUENCE [LARGE SCALE GENOMIC DNA]</scope>
    <source>
        <strain evidence="3">cv. HL8</strain>
    </source>
</reference>
<protein>
    <submittedName>
        <fullName evidence="2">Duf724 domain-containing protein 6</fullName>
    </submittedName>
</protein>
<keyword evidence="3" id="KW-1185">Reference proteome</keyword>
<dbReference type="EMBL" id="PKMF04000325">
    <property type="protein sequence ID" value="KAK7837670.1"/>
    <property type="molecule type" value="Genomic_DNA"/>
</dbReference>
<comment type="caution">
    <text evidence="2">The sequence shown here is derived from an EMBL/GenBank/DDBJ whole genome shotgun (WGS) entry which is preliminary data.</text>
</comment>